<dbReference type="AlphaFoldDB" id="A0A2J8A4M2"/>
<comment type="catalytic activity">
    <reaction evidence="5">
        <text>a uridine in tRNA + S-adenosyl-L-methionine = a 3-[(3S)-3-amino-3-carboxypropyl]uridine in tRNA + S-methyl-5'-thioadenosine + H(+)</text>
        <dbReference type="Rhea" id="RHEA:62432"/>
        <dbReference type="Rhea" id="RHEA-COMP:13339"/>
        <dbReference type="Rhea" id="RHEA-COMP:16092"/>
        <dbReference type="ChEBI" id="CHEBI:15378"/>
        <dbReference type="ChEBI" id="CHEBI:17509"/>
        <dbReference type="ChEBI" id="CHEBI:59789"/>
        <dbReference type="ChEBI" id="CHEBI:65315"/>
        <dbReference type="ChEBI" id="CHEBI:82930"/>
        <dbReference type="EC" id="2.5.1.25"/>
    </reaction>
</comment>
<dbReference type="GO" id="GO:0008033">
    <property type="term" value="P:tRNA processing"/>
    <property type="evidence" value="ECO:0007669"/>
    <property type="project" value="UniProtKB-KW"/>
</dbReference>
<gene>
    <name evidence="8" type="ORF">TSOC_006074</name>
</gene>
<dbReference type="InterPro" id="IPR005636">
    <property type="entry name" value="DTW"/>
</dbReference>
<evidence type="ECO:0000259" key="7">
    <source>
        <dbReference type="Pfam" id="PF03942"/>
    </source>
</evidence>
<evidence type="ECO:0000256" key="1">
    <source>
        <dbReference type="ARBA" id="ARBA00012386"/>
    </source>
</evidence>
<feature type="region of interest" description="Disordered" evidence="6">
    <location>
        <begin position="47"/>
        <end position="102"/>
    </location>
</feature>
<evidence type="ECO:0000256" key="6">
    <source>
        <dbReference type="SAM" id="MobiDB-lite"/>
    </source>
</evidence>
<protein>
    <recommendedName>
        <fullName evidence="1">tRNA-uridine aminocarboxypropyltransferase</fullName>
        <ecNumber evidence="1">2.5.1.25</ecNumber>
    </recommendedName>
</protein>
<dbReference type="OrthoDB" id="544179at2759"/>
<accession>A0A2J8A4M2</accession>
<comment type="caution">
    <text evidence="8">The sequence shown here is derived from an EMBL/GenBank/DDBJ whole genome shotgun (WGS) entry which is preliminary data.</text>
</comment>
<evidence type="ECO:0000256" key="4">
    <source>
        <dbReference type="ARBA" id="ARBA00022694"/>
    </source>
</evidence>
<evidence type="ECO:0000256" key="5">
    <source>
        <dbReference type="ARBA" id="ARBA00048718"/>
    </source>
</evidence>
<organism evidence="8 9">
    <name type="scientific">Tetrabaena socialis</name>
    <dbReference type="NCBI Taxonomy" id="47790"/>
    <lineage>
        <taxon>Eukaryota</taxon>
        <taxon>Viridiplantae</taxon>
        <taxon>Chlorophyta</taxon>
        <taxon>core chlorophytes</taxon>
        <taxon>Chlorophyceae</taxon>
        <taxon>CS clade</taxon>
        <taxon>Chlamydomonadales</taxon>
        <taxon>Tetrabaenaceae</taxon>
        <taxon>Tetrabaena</taxon>
    </lineage>
</organism>
<name>A0A2J8A4M2_9CHLO</name>
<dbReference type="Proteomes" id="UP000236333">
    <property type="component" value="Unassembled WGS sequence"/>
</dbReference>
<feature type="compositionally biased region" description="Low complexity" evidence="6">
    <location>
        <begin position="52"/>
        <end position="62"/>
    </location>
</feature>
<sequence length="313" mass="33628">RPSAAAAAPLAMGPPTADAGSAPTDAGSAPTDAAGITAAAAALVLNDDRQPQLEQLQQQQQEAATSEEGGSDAGTRASDLQYNTSMAPPASTSAAAANTESARSKKAAQQLAKFEAEDGLDELLAGVYDNEEELVARLVAQLQGLSHKQQRMYGIFDGTEEGGKRAFVRHWRQRHAERRAMMAALFDPAVDPKDRMALRTGYILRWRKILFSCPNCWLLPGLCVCARMQRFSPRRTQVVVHAHHGEWGSASNSGTILPTSLEGSEILLYGHPEHDTRLQELLADTTRTTALLWPGGGRPHTPGAAKAAEQRIF</sequence>
<dbReference type="EC" id="2.5.1.25" evidence="1"/>
<feature type="region of interest" description="Disordered" evidence="6">
    <location>
        <begin position="1"/>
        <end position="33"/>
    </location>
</feature>
<reference evidence="8 9" key="1">
    <citation type="journal article" date="2017" name="Mol. Biol. Evol.">
        <title>The 4-celled Tetrabaena socialis nuclear genome reveals the essential components for genetic control of cell number at the origin of multicellularity in the volvocine lineage.</title>
        <authorList>
            <person name="Featherston J."/>
            <person name="Arakaki Y."/>
            <person name="Hanschen E.R."/>
            <person name="Ferris P.J."/>
            <person name="Michod R.E."/>
            <person name="Olson B.J.S.C."/>
            <person name="Nozaki H."/>
            <person name="Durand P.M."/>
        </authorList>
    </citation>
    <scope>NUCLEOTIDE SEQUENCE [LARGE SCALE GENOMIC DNA]</scope>
    <source>
        <strain evidence="8 9">NIES-571</strain>
    </source>
</reference>
<evidence type="ECO:0000313" key="9">
    <source>
        <dbReference type="Proteomes" id="UP000236333"/>
    </source>
</evidence>
<dbReference type="EMBL" id="PGGS01000178">
    <property type="protein sequence ID" value="PNH07470.1"/>
    <property type="molecule type" value="Genomic_DNA"/>
</dbReference>
<feature type="domain" description="DTW" evidence="7">
    <location>
        <begin position="212"/>
        <end position="296"/>
    </location>
</feature>
<evidence type="ECO:0000256" key="2">
    <source>
        <dbReference type="ARBA" id="ARBA00022679"/>
    </source>
</evidence>
<evidence type="ECO:0000256" key="3">
    <source>
        <dbReference type="ARBA" id="ARBA00022691"/>
    </source>
</evidence>
<dbReference type="GO" id="GO:0016432">
    <property type="term" value="F:tRNA-uridine aminocarboxypropyltransferase activity"/>
    <property type="evidence" value="ECO:0007669"/>
    <property type="project" value="UniProtKB-EC"/>
</dbReference>
<evidence type="ECO:0000313" key="8">
    <source>
        <dbReference type="EMBL" id="PNH07470.1"/>
    </source>
</evidence>
<feature type="region of interest" description="Disordered" evidence="6">
    <location>
        <begin position="294"/>
        <end position="313"/>
    </location>
</feature>
<keyword evidence="9" id="KW-1185">Reference proteome</keyword>
<feature type="compositionally biased region" description="Low complexity" evidence="6">
    <location>
        <begin position="84"/>
        <end position="101"/>
    </location>
</feature>
<feature type="compositionally biased region" description="Low complexity" evidence="6">
    <location>
        <begin position="1"/>
        <end position="17"/>
    </location>
</feature>
<keyword evidence="3" id="KW-0949">S-adenosyl-L-methionine</keyword>
<keyword evidence="4" id="KW-0819">tRNA processing</keyword>
<feature type="non-terminal residue" evidence="8">
    <location>
        <position position="1"/>
    </location>
</feature>
<dbReference type="Pfam" id="PF03942">
    <property type="entry name" value="DTW"/>
    <property type="match status" value="1"/>
</dbReference>
<proteinExistence type="predicted"/>
<keyword evidence="2" id="KW-0808">Transferase</keyword>